<evidence type="ECO:0000256" key="1">
    <source>
        <dbReference type="SAM" id="Phobius"/>
    </source>
</evidence>
<dbReference type="Proteomes" id="UP000318148">
    <property type="component" value="Unassembled WGS sequence"/>
</dbReference>
<dbReference type="AlphaFoldDB" id="A0A520LL83"/>
<dbReference type="Pfam" id="PF10095">
    <property type="entry name" value="DUF2333"/>
    <property type="match status" value="1"/>
</dbReference>
<keyword evidence="1" id="KW-0812">Transmembrane</keyword>
<protein>
    <submittedName>
        <fullName evidence="2">DUF2333 family protein</fullName>
    </submittedName>
</protein>
<evidence type="ECO:0000313" key="2">
    <source>
        <dbReference type="EMBL" id="RZO05189.1"/>
    </source>
</evidence>
<gene>
    <name evidence="2" type="ORF">EVB02_03540</name>
</gene>
<keyword evidence="1" id="KW-1133">Transmembrane helix</keyword>
<evidence type="ECO:0000313" key="3">
    <source>
        <dbReference type="Proteomes" id="UP000318148"/>
    </source>
</evidence>
<sequence length="349" mass="39605">MIKSQILSKFKFETNASSTEKYIHGTRRKFPITYKILVLSVVLCSILLGMYWSNEPDTFKVVKLNSSVTPTRVGFITTSTVIEMVEILIEKPGGFISNDIMPPGIWLDNIKNWEYGVLIQIRDISKAMRESFSRSQSQSMENPDLALAEPRFNVDHRSWFIPWPEREYKDGQSYLKDYLSNLQNDKEYTAQFFARADNLSSWLGSVEKRLGSLSQRLAASVGQRRVNTDLSGDMSALNSIGAPTELFVKTDWLKIDDVFYEARGTSWALLHLLKAAEVDFEEVLINKNATASLKQIIRELEMTQQVVFSPIIVNGRGFGLLANHSLIMASYISRAHSALFDLRDLLARG</sequence>
<dbReference type="EMBL" id="SHBO01000045">
    <property type="protein sequence ID" value="RZO05189.1"/>
    <property type="molecule type" value="Genomic_DNA"/>
</dbReference>
<accession>A0A520LL83</accession>
<comment type="caution">
    <text evidence="2">The sequence shown here is derived from an EMBL/GenBank/DDBJ whole genome shotgun (WGS) entry which is preliminary data.</text>
</comment>
<feature type="transmembrane region" description="Helical" evidence="1">
    <location>
        <begin position="32"/>
        <end position="52"/>
    </location>
</feature>
<dbReference type="PIRSF" id="PIRSF029693">
    <property type="entry name" value="UCP029693"/>
    <property type="match status" value="1"/>
</dbReference>
<keyword evidence="1" id="KW-0472">Membrane</keyword>
<dbReference type="InterPro" id="IPR016936">
    <property type="entry name" value="UCP029693"/>
</dbReference>
<organism evidence="2 3">
    <name type="scientific">SAR92 clade bacterium</name>
    <dbReference type="NCBI Taxonomy" id="2315479"/>
    <lineage>
        <taxon>Bacteria</taxon>
        <taxon>Pseudomonadati</taxon>
        <taxon>Pseudomonadota</taxon>
        <taxon>Gammaproteobacteria</taxon>
        <taxon>Cellvibrionales</taxon>
        <taxon>Porticoccaceae</taxon>
        <taxon>SAR92 clade</taxon>
    </lineage>
</organism>
<reference evidence="2 3" key="1">
    <citation type="submission" date="2019-02" db="EMBL/GenBank/DDBJ databases">
        <title>Prokaryotic population dynamics and viral predation in marine succession experiment using metagenomics: the confinement effect.</title>
        <authorList>
            <person name="Haro-Moreno J.M."/>
            <person name="Rodriguez-Valera F."/>
            <person name="Lopez-Perez M."/>
        </authorList>
    </citation>
    <scope>NUCLEOTIDE SEQUENCE [LARGE SCALE GENOMIC DNA]</scope>
    <source>
        <strain evidence="2">MED-G169</strain>
    </source>
</reference>
<proteinExistence type="predicted"/>
<name>A0A520LL83_9GAMM</name>